<evidence type="ECO:0000259" key="4">
    <source>
        <dbReference type="Pfam" id="PF00725"/>
    </source>
</evidence>
<dbReference type="EMBL" id="LGUT01001220">
    <property type="protein sequence ID" value="KOG89398.1"/>
    <property type="molecule type" value="Genomic_DNA"/>
</dbReference>
<evidence type="ECO:0000313" key="6">
    <source>
        <dbReference type="EMBL" id="KOG89398.1"/>
    </source>
</evidence>
<evidence type="ECO:0000256" key="1">
    <source>
        <dbReference type="ARBA" id="ARBA00005086"/>
    </source>
</evidence>
<dbReference type="RefSeq" id="WP_048832937.1">
    <property type="nucleotide sequence ID" value="NZ_JBIRHZ010000006.1"/>
</dbReference>
<dbReference type="Pfam" id="PF02737">
    <property type="entry name" value="3HCDH_N"/>
    <property type="match status" value="1"/>
</dbReference>
<sequence length="294" mass="30592">MTTTTAHPEPASPPAHALTVLGAGVMGVGITVLALGHGLPVHLVDTDPDRLDRAAAKIGDELRLAHLMSALPPDTEPGELTTATAPSPEAVGRATAVIEAITENAELKAKALAEISAKARPGTPLITNTSSIPIDELADAVERPAELVGTHFMNPPYLIKTAEVIRGARTGDAAMAAVTALLAAVRREGVVVKDAPGFVTSRVLHPMINDAARVVEEGTATAEAVDALMQGCLGHPTGPLRTADLIGIDNLVDSLNVLYERTGDDGCRPCDLLLRLVAEGRHGRKTGQGFYTYP</sequence>
<dbReference type="Gene3D" id="3.40.50.720">
    <property type="entry name" value="NAD(P)-binding Rossmann-like Domain"/>
    <property type="match status" value="1"/>
</dbReference>
<dbReference type="SUPFAM" id="SSF51735">
    <property type="entry name" value="NAD(P)-binding Rossmann-fold domains"/>
    <property type="match status" value="1"/>
</dbReference>
<dbReference type="InterPro" id="IPR008927">
    <property type="entry name" value="6-PGluconate_DH-like_C_sf"/>
</dbReference>
<evidence type="ECO:0000256" key="3">
    <source>
        <dbReference type="ARBA" id="ARBA00023002"/>
    </source>
</evidence>
<organism evidence="6 7">
    <name type="scientific">Streptomyces varsoviensis</name>
    <dbReference type="NCBI Taxonomy" id="67373"/>
    <lineage>
        <taxon>Bacteria</taxon>
        <taxon>Bacillati</taxon>
        <taxon>Actinomycetota</taxon>
        <taxon>Actinomycetes</taxon>
        <taxon>Kitasatosporales</taxon>
        <taxon>Streptomycetaceae</taxon>
        <taxon>Streptomyces</taxon>
    </lineage>
</organism>
<reference evidence="6 7" key="1">
    <citation type="submission" date="2015-07" db="EMBL/GenBank/DDBJ databases">
        <authorList>
            <person name="Ju K.-S."/>
            <person name="Doroghazi J.R."/>
            <person name="Metcalf W.W."/>
        </authorList>
    </citation>
    <scope>NUCLEOTIDE SEQUENCE [LARGE SCALE GENOMIC DNA]</scope>
    <source>
        <strain evidence="6 7">NRRL B-3589</strain>
    </source>
</reference>
<dbReference type="InterPro" id="IPR036291">
    <property type="entry name" value="NAD(P)-bd_dom_sf"/>
</dbReference>
<comment type="caution">
    <text evidence="6">The sequence shown here is derived from an EMBL/GenBank/DDBJ whole genome shotgun (WGS) entry which is preliminary data.</text>
</comment>
<feature type="domain" description="3-hydroxyacyl-CoA dehydrogenase NAD binding" evidence="5">
    <location>
        <begin position="18"/>
        <end position="194"/>
    </location>
</feature>
<accession>A0ABR5J7S3</accession>
<evidence type="ECO:0000313" key="7">
    <source>
        <dbReference type="Proteomes" id="UP000037020"/>
    </source>
</evidence>
<proteinExistence type="inferred from homology"/>
<dbReference type="SUPFAM" id="SSF48179">
    <property type="entry name" value="6-phosphogluconate dehydrogenase C-terminal domain-like"/>
    <property type="match status" value="1"/>
</dbReference>
<dbReference type="Proteomes" id="UP000037020">
    <property type="component" value="Unassembled WGS sequence"/>
</dbReference>
<dbReference type="PIRSF" id="PIRSF000105">
    <property type="entry name" value="HCDH"/>
    <property type="match status" value="1"/>
</dbReference>
<feature type="domain" description="3-hydroxyacyl-CoA dehydrogenase C-terminal" evidence="4">
    <location>
        <begin position="197"/>
        <end position="293"/>
    </location>
</feature>
<evidence type="ECO:0000256" key="2">
    <source>
        <dbReference type="ARBA" id="ARBA00009463"/>
    </source>
</evidence>
<dbReference type="InterPro" id="IPR006176">
    <property type="entry name" value="3-OHacyl-CoA_DH_NAD-bd"/>
</dbReference>
<keyword evidence="3" id="KW-0560">Oxidoreductase</keyword>
<keyword evidence="7" id="KW-1185">Reference proteome</keyword>
<comment type="similarity">
    <text evidence="2">Belongs to the 3-hydroxyacyl-CoA dehydrogenase family.</text>
</comment>
<dbReference type="InterPro" id="IPR013328">
    <property type="entry name" value="6PGD_dom2"/>
</dbReference>
<dbReference type="PANTHER" id="PTHR48075:SF5">
    <property type="entry name" value="3-HYDROXYBUTYRYL-COA DEHYDROGENASE"/>
    <property type="match status" value="1"/>
</dbReference>
<evidence type="ECO:0000259" key="5">
    <source>
        <dbReference type="Pfam" id="PF02737"/>
    </source>
</evidence>
<dbReference type="PANTHER" id="PTHR48075">
    <property type="entry name" value="3-HYDROXYACYL-COA DEHYDROGENASE FAMILY PROTEIN"/>
    <property type="match status" value="1"/>
</dbReference>
<gene>
    <name evidence="6" type="ORF">ADK38_14495</name>
</gene>
<dbReference type="Gene3D" id="1.10.1040.10">
    <property type="entry name" value="N-(1-d-carboxylethyl)-l-norvaline Dehydrogenase, domain 2"/>
    <property type="match status" value="1"/>
</dbReference>
<comment type="pathway">
    <text evidence="1">Lipid metabolism; butanoate metabolism.</text>
</comment>
<dbReference type="Pfam" id="PF00725">
    <property type="entry name" value="3HCDH"/>
    <property type="match status" value="1"/>
</dbReference>
<protein>
    <submittedName>
        <fullName evidence="6">3-hydroxyacyl-CoA dehydrogenase</fullName>
    </submittedName>
</protein>
<name>A0ABR5J7S3_9ACTN</name>
<dbReference type="InterPro" id="IPR022694">
    <property type="entry name" value="3-OHacyl-CoA_DH"/>
</dbReference>
<dbReference type="InterPro" id="IPR006108">
    <property type="entry name" value="3HC_DH_C"/>
</dbReference>